<dbReference type="InterPro" id="IPR050493">
    <property type="entry name" value="FAD-dep_Monooxygenase_BioMet"/>
</dbReference>
<reference evidence="5 6" key="1">
    <citation type="submission" date="2019-02" db="EMBL/GenBank/DDBJ databases">
        <title>Genome sequencing of the rare red list fungi Dentipellis fragilis.</title>
        <authorList>
            <person name="Buettner E."/>
            <person name="Kellner H."/>
        </authorList>
    </citation>
    <scope>NUCLEOTIDE SEQUENCE [LARGE SCALE GENOMIC DNA]</scope>
    <source>
        <strain evidence="5 6">DSM 105465</strain>
    </source>
</reference>
<feature type="region of interest" description="Disordered" evidence="4">
    <location>
        <begin position="63"/>
        <end position="95"/>
    </location>
</feature>
<name>A0A4Y9Y782_9AGAM</name>
<keyword evidence="2" id="KW-0560">Oxidoreductase</keyword>
<evidence type="ECO:0000256" key="4">
    <source>
        <dbReference type="SAM" id="MobiDB-lite"/>
    </source>
</evidence>
<protein>
    <submittedName>
        <fullName evidence="5">Uncharacterized protein</fullName>
    </submittedName>
</protein>
<dbReference type="OrthoDB" id="1878542at2759"/>
<organism evidence="5 6">
    <name type="scientific">Dentipellis fragilis</name>
    <dbReference type="NCBI Taxonomy" id="205917"/>
    <lineage>
        <taxon>Eukaryota</taxon>
        <taxon>Fungi</taxon>
        <taxon>Dikarya</taxon>
        <taxon>Basidiomycota</taxon>
        <taxon>Agaricomycotina</taxon>
        <taxon>Agaricomycetes</taxon>
        <taxon>Russulales</taxon>
        <taxon>Hericiaceae</taxon>
        <taxon>Dentipellis</taxon>
    </lineage>
</organism>
<feature type="region of interest" description="Disordered" evidence="4">
    <location>
        <begin position="271"/>
        <end position="290"/>
    </location>
</feature>
<dbReference type="GO" id="GO:0004497">
    <property type="term" value="F:monooxygenase activity"/>
    <property type="evidence" value="ECO:0007669"/>
    <property type="project" value="UniProtKB-KW"/>
</dbReference>
<feature type="compositionally biased region" description="Pro residues" evidence="4">
    <location>
        <begin position="68"/>
        <end position="80"/>
    </location>
</feature>
<dbReference type="PRINTS" id="PR00420">
    <property type="entry name" value="RNGMNOXGNASE"/>
</dbReference>
<dbReference type="AlphaFoldDB" id="A0A4Y9Y782"/>
<dbReference type="PANTHER" id="PTHR13789">
    <property type="entry name" value="MONOOXYGENASE"/>
    <property type="match status" value="1"/>
</dbReference>
<dbReference type="STRING" id="205917.A0A4Y9Y782"/>
<evidence type="ECO:0000313" key="5">
    <source>
        <dbReference type="EMBL" id="TFY56669.1"/>
    </source>
</evidence>
<gene>
    <name evidence="5" type="ORF">EVG20_g8838</name>
</gene>
<feature type="non-terminal residue" evidence="5">
    <location>
        <position position="621"/>
    </location>
</feature>
<dbReference type="SUPFAM" id="SSF51905">
    <property type="entry name" value="FAD/NAD(P)-binding domain"/>
    <property type="match status" value="1"/>
</dbReference>
<evidence type="ECO:0000256" key="1">
    <source>
        <dbReference type="ARBA" id="ARBA00007992"/>
    </source>
</evidence>
<sequence length="621" mass="68495">MALPAPTRDSEAVMQIRNSAPGSEDRTLGIRSHAGFSASPSASSISSHLNIWRDRFRVRFRDSEPHFSPEPSPSPPPVRPASPRISLDHKTASSTHIPIKSEEETMLNGNRQAVVQLDFLIVGGGRSLIIAGGLQSHTHASPSRRAGIAGLATAYALAASGHRVRVLEQLCGPGQHAGGVRIPPNVTKILLEWGLEEELTKRASKVRPTNLEDFETGEIIGYLEWQEDVMKESGAPFLMMHHQDLYEALYKLALSAGAKVLFNSTVEAITPPPEAPSRSPSPTEPPAMAGLQLGEGSISVQQPPASKAPAAEYATPRAQVTLTNGQVLEADVIVGADGPHSFVRKFVEEEEVEERWSGMNVYSGTLSMSEMQSHPLLKEVLDLGWPMWMGDSRSVMGYRIRNDTEYAVHAWWTEEEPEESEGWDLAIPASHLLKYGNIEPRAQLTPPFHHRLRTLFERTKTFSRQRLLERPAPEDWVDGSERLVLVGEAAHPLMPCGTHGCSLAVEDAAVLGTLFSHLRSPDQIATLLYAYQDLRQERSGILNELELSNAGLCWFAPGPERDARNESMRQSRAQGSEHWDDSALGDQWGVISEVWGYHAVDAAEDWWVQWGLLRERAAFGT</sequence>
<keyword evidence="6" id="KW-1185">Reference proteome</keyword>
<comment type="similarity">
    <text evidence="1">Belongs to the paxM FAD-dependent monooxygenase family.</text>
</comment>
<evidence type="ECO:0000256" key="2">
    <source>
        <dbReference type="ARBA" id="ARBA00023002"/>
    </source>
</evidence>
<dbReference type="Gene3D" id="3.50.50.60">
    <property type="entry name" value="FAD/NAD(P)-binding domain"/>
    <property type="match status" value="2"/>
</dbReference>
<keyword evidence="3" id="KW-0503">Monooxygenase</keyword>
<comment type="caution">
    <text evidence="5">The sequence shown here is derived from an EMBL/GenBank/DDBJ whole genome shotgun (WGS) entry which is preliminary data.</text>
</comment>
<feature type="region of interest" description="Disordered" evidence="4">
    <location>
        <begin position="1"/>
        <end position="28"/>
    </location>
</feature>
<dbReference type="Pfam" id="PF13450">
    <property type="entry name" value="NAD_binding_8"/>
    <property type="match status" value="1"/>
</dbReference>
<accession>A0A4Y9Y782</accession>
<dbReference type="EMBL" id="SEOQ01000809">
    <property type="protein sequence ID" value="TFY56669.1"/>
    <property type="molecule type" value="Genomic_DNA"/>
</dbReference>
<proteinExistence type="inferred from homology"/>
<dbReference type="Proteomes" id="UP000298327">
    <property type="component" value="Unassembled WGS sequence"/>
</dbReference>
<dbReference type="PANTHER" id="PTHR13789:SF309">
    <property type="entry name" value="PUTATIVE (AFU_ORTHOLOGUE AFUA_6G14510)-RELATED"/>
    <property type="match status" value="1"/>
</dbReference>
<dbReference type="InterPro" id="IPR036188">
    <property type="entry name" value="FAD/NAD-bd_sf"/>
</dbReference>
<evidence type="ECO:0000256" key="3">
    <source>
        <dbReference type="ARBA" id="ARBA00023033"/>
    </source>
</evidence>
<evidence type="ECO:0000313" key="6">
    <source>
        <dbReference type="Proteomes" id="UP000298327"/>
    </source>
</evidence>